<evidence type="ECO:0000256" key="4">
    <source>
        <dbReference type="ARBA" id="ARBA00022982"/>
    </source>
</evidence>
<protein>
    <recommendedName>
        <fullName evidence="8">Ferredoxin</fullName>
    </recommendedName>
</protein>
<accession>A0A917VUG4</accession>
<comment type="function">
    <text evidence="8">Ferredoxins are iron-sulfur proteins that transfer electrons in a wide variety of metabolic reactions.</text>
</comment>
<dbReference type="PROSITE" id="PS51379">
    <property type="entry name" value="4FE4S_FER_2"/>
    <property type="match status" value="1"/>
</dbReference>
<dbReference type="InterPro" id="IPR051269">
    <property type="entry name" value="Fe-S_cluster_ET"/>
</dbReference>
<evidence type="ECO:0000256" key="7">
    <source>
        <dbReference type="ARBA" id="ARBA00023291"/>
    </source>
</evidence>
<evidence type="ECO:0000256" key="3">
    <source>
        <dbReference type="ARBA" id="ARBA00022723"/>
    </source>
</evidence>
<name>A0A917VUG4_9NOCA</name>
<dbReference type="GO" id="GO:0051538">
    <property type="term" value="F:3 iron, 4 sulfur cluster binding"/>
    <property type="evidence" value="ECO:0007669"/>
    <property type="project" value="UniProtKB-KW"/>
</dbReference>
<evidence type="ECO:0000256" key="8">
    <source>
        <dbReference type="RuleBase" id="RU368020"/>
    </source>
</evidence>
<dbReference type="EMBL" id="BMMH01000006">
    <property type="protein sequence ID" value="GGL15181.1"/>
    <property type="molecule type" value="Genomic_DNA"/>
</dbReference>
<evidence type="ECO:0000256" key="1">
    <source>
        <dbReference type="ARBA" id="ARBA00001927"/>
    </source>
</evidence>
<dbReference type="SUPFAM" id="SSF54862">
    <property type="entry name" value="4Fe-4S ferredoxins"/>
    <property type="match status" value="1"/>
</dbReference>
<evidence type="ECO:0000313" key="10">
    <source>
        <dbReference type="EMBL" id="GGL15181.1"/>
    </source>
</evidence>
<proteinExistence type="predicted"/>
<dbReference type="InterPro" id="IPR017896">
    <property type="entry name" value="4Fe4S_Fe-S-bd"/>
</dbReference>
<gene>
    <name evidence="10" type="ORF">GCM10011588_32170</name>
</gene>
<keyword evidence="6 8" id="KW-0411">Iron-sulfur</keyword>
<reference evidence="10" key="2">
    <citation type="submission" date="2020-09" db="EMBL/GenBank/DDBJ databases">
        <authorList>
            <person name="Sun Q."/>
            <person name="Zhou Y."/>
        </authorList>
    </citation>
    <scope>NUCLEOTIDE SEQUENCE</scope>
    <source>
        <strain evidence="10">CGMCC 4.3508</strain>
    </source>
</reference>
<evidence type="ECO:0000256" key="2">
    <source>
        <dbReference type="ARBA" id="ARBA00022448"/>
    </source>
</evidence>
<comment type="cofactor">
    <cofactor evidence="1">
        <name>[3Fe-4S] cluster</name>
        <dbReference type="ChEBI" id="CHEBI:21137"/>
    </cofactor>
</comment>
<dbReference type="Proteomes" id="UP000638263">
    <property type="component" value="Unassembled WGS sequence"/>
</dbReference>
<evidence type="ECO:0000256" key="5">
    <source>
        <dbReference type="ARBA" id="ARBA00023004"/>
    </source>
</evidence>
<dbReference type="InterPro" id="IPR001080">
    <property type="entry name" value="3Fe4S_ferredoxin"/>
</dbReference>
<keyword evidence="2 8" id="KW-0813">Transport</keyword>
<dbReference type="PANTHER" id="PTHR36923:SF3">
    <property type="entry name" value="FERREDOXIN"/>
    <property type="match status" value="1"/>
</dbReference>
<dbReference type="PANTHER" id="PTHR36923">
    <property type="entry name" value="FERREDOXIN"/>
    <property type="match status" value="1"/>
</dbReference>
<evidence type="ECO:0000313" key="11">
    <source>
        <dbReference type="Proteomes" id="UP000638263"/>
    </source>
</evidence>
<reference evidence="10" key="1">
    <citation type="journal article" date="2014" name="Int. J. Syst. Evol. Microbiol.">
        <title>Complete genome sequence of Corynebacterium casei LMG S-19264T (=DSM 44701T), isolated from a smear-ripened cheese.</title>
        <authorList>
            <consortium name="US DOE Joint Genome Institute (JGI-PGF)"/>
            <person name="Walter F."/>
            <person name="Albersmeier A."/>
            <person name="Kalinowski J."/>
            <person name="Ruckert C."/>
        </authorList>
    </citation>
    <scope>NUCLEOTIDE SEQUENCE</scope>
    <source>
        <strain evidence="10">CGMCC 4.3508</strain>
    </source>
</reference>
<evidence type="ECO:0000256" key="6">
    <source>
        <dbReference type="ARBA" id="ARBA00023014"/>
    </source>
</evidence>
<dbReference type="Pfam" id="PF13459">
    <property type="entry name" value="Fer4_15"/>
    <property type="match status" value="1"/>
</dbReference>
<dbReference type="GO" id="GO:0005506">
    <property type="term" value="F:iron ion binding"/>
    <property type="evidence" value="ECO:0007669"/>
    <property type="project" value="UniProtKB-UniRule"/>
</dbReference>
<keyword evidence="11" id="KW-1185">Reference proteome</keyword>
<dbReference type="PRINTS" id="PR00352">
    <property type="entry name" value="3FE4SFRDOXIN"/>
</dbReference>
<keyword evidence="5 8" id="KW-0408">Iron</keyword>
<keyword evidence="4 8" id="KW-0249">Electron transport</keyword>
<dbReference type="GO" id="GO:0009055">
    <property type="term" value="F:electron transfer activity"/>
    <property type="evidence" value="ECO:0007669"/>
    <property type="project" value="UniProtKB-UniRule"/>
</dbReference>
<dbReference type="AlphaFoldDB" id="A0A917VUG4"/>
<comment type="caution">
    <text evidence="10">The sequence shown here is derived from an EMBL/GenBank/DDBJ whole genome shotgun (WGS) entry which is preliminary data.</text>
</comment>
<evidence type="ECO:0000259" key="9">
    <source>
        <dbReference type="PROSITE" id="PS51379"/>
    </source>
</evidence>
<organism evidence="10 11">
    <name type="scientific">Nocardia jinanensis</name>
    <dbReference type="NCBI Taxonomy" id="382504"/>
    <lineage>
        <taxon>Bacteria</taxon>
        <taxon>Bacillati</taxon>
        <taxon>Actinomycetota</taxon>
        <taxon>Actinomycetes</taxon>
        <taxon>Mycobacteriales</taxon>
        <taxon>Nocardiaceae</taxon>
        <taxon>Nocardia</taxon>
    </lineage>
</organism>
<sequence length="73" mass="8030">MHRGHPVNLLEIDQDKCCGYGICVEICPEVFSLDRDGFVAAETTEIPDELLASAEEAAGNCPENVLRISRRPD</sequence>
<feature type="domain" description="4Fe-4S ferredoxin-type" evidence="9">
    <location>
        <begin position="8"/>
        <end position="36"/>
    </location>
</feature>
<keyword evidence="3 8" id="KW-0479">Metal-binding</keyword>
<keyword evidence="7" id="KW-0003">3Fe-4S</keyword>
<dbReference type="Gene3D" id="3.30.70.20">
    <property type="match status" value="1"/>
</dbReference>